<proteinExistence type="predicted"/>
<evidence type="ECO:0000256" key="1">
    <source>
        <dbReference type="SAM" id="MobiDB-lite"/>
    </source>
</evidence>
<protein>
    <submittedName>
        <fullName evidence="2">SFRICE_012605</fullName>
    </submittedName>
</protein>
<feature type="compositionally biased region" description="Pro residues" evidence="1">
    <location>
        <begin position="69"/>
        <end position="80"/>
    </location>
</feature>
<evidence type="ECO:0000313" key="2">
    <source>
        <dbReference type="EMBL" id="SOQ37512.1"/>
    </source>
</evidence>
<organism evidence="2">
    <name type="scientific">Spodoptera frugiperda</name>
    <name type="common">Fall armyworm</name>
    <dbReference type="NCBI Taxonomy" id="7108"/>
    <lineage>
        <taxon>Eukaryota</taxon>
        <taxon>Metazoa</taxon>
        <taxon>Ecdysozoa</taxon>
        <taxon>Arthropoda</taxon>
        <taxon>Hexapoda</taxon>
        <taxon>Insecta</taxon>
        <taxon>Pterygota</taxon>
        <taxon>Neoptera</taxon>
        <taxon>Endopterygota</taxon>
        <taxon>Lepidoptera</taxon>
        <taxon>Glossata</taxon>
        <taxon>Ditrysia</taxon>
        <taxon>Noctuoidea</taxon>
        <taxon>Noctuidae</taxon>
        <taxon>Amphipyrinae</taxon>
        <taxon>Spodoptera</taxon>
    </lineage>
</organism>
<dbReference type="AlphaFoldDB" id="A0A2H1VAU3"/>
<feature type="region of interest" description="Disordered" evidence="1">
    <location>
        <begin position="53"/>
        <end position="87"/>
    </location>
</feature>
<name>A0A2H1VAU3_SPOFR</name>
<reference evidence="2" key="1">
    <citation type="submission" date="2016-07" db="EMBL/GenBank/DDBJ databases">
        <authorList>
            <person name="Bretaudeau A."/>
        </authorList>
    </citation>
    <scope>NUCLEOTIDE SEQUENCE</scope>
    <source>
        <strain evidence="2">Rice</strain>
        <tissue evidence="2">Whole body</tissue>
    </source>
</reference>
<sequence>MERCVPTIDACYGCVLWMRTMDVYYGCPKKAQQYFARPGNQTRDLLFGSRTCSHSTNEQTYDDIKAQFPPSPSSPSPIPDQLPLIPNSQKSGNALVTPLVFQVSMGGGDCLPSAVSEISALKQRNS</sequence>
<gene>
    <name evidence="2" type="ORF">SFRICE_012605</name>
</gene>
<dbReference type="EMBL" id="ODYU01001393">
    <property type="protein sequence ID" value="SOQ37512.1"/>
    <property type="molecule type" value="Genomic_DNA"/>
</dbReference>
<accession>A0A2H1VAU3</accession>